<proteinExistence type="predicted"/>
<gene>
    <name evidence="2" type="ORF">GPX89_34545</name>
</gene>
<keyword evidence="3" id="KW-1185">Reference proteome</keyword>
<evidence type="ECO:0000313" key="2">
    <source>
        <dbReference type="EMBL" id="MVU82342.1"/>
    </source>
</evidence>
<sequence>MTESQPRRRRPATSSAPIPTSIWNAGPAPLAVTGYGPLRVLARAIHEFMNPKGFFLLAALTPQQEALAPRVVTRLATELRHHLPPTSTGTAACPLATPRAEDPADLIVASLLPPMPSPVDTDTLARLAFGADEKLCARGILAVISRHSNDSHGRLIDPTGPVVAAAQAADLLYLSHIVSVPLEGDTVTATEVSGAHSGRHLNGHLDISVFLNPEARHPATTLDQVA</sequence>
<reference evidence="2 3" key="1">
    <citation type="submission" date="2019-12" db="EMBL/GenBank/DDBJ databases">
        <title>Nocardia sp. nov. ET3-3 isolated from soil.</title>
        <authorList>
            <person name="Kanchanasin P."/>
            <person name="Tanasupawat S."/>
            <person name="Yuki M."/>
            <person name="Kudo T."/>
        </authorList>
    </citation>
    <scope>NUCLEOTIDE SEQUENCE [LARGE SCALE GENOMIC DNA]</scope>
    <source>
        <strain evidence="2 3">ET3-3</strain>
    </source>
</reference>
<protein>
    <submittedName>
        <fullName evidence="2">Uncharacterized protein</fullName>
    </submittedName>
</protein>
<evidence type="ECO:0000256" key="1">
    <source>
        <dbReference type="SAM" id="MobiDB-lite"/>
    </source>
</evidence>
<evidence type="ECO:0000313" key="3">
    <source>
        <dbReference type="Proteomes" id="UP000466794"/>
    </source>
</evidence>
<dbReference type="EMBL" id="WRPP01000009">
    <property type="protein sequence ID" value="MVU82342.1"/>
    <property type="molecule type" value="Genomic_DNA"/>
</dbReference>
<dbReference type="Proteomes" id="UP000466794">
    <property type="component" value="Unassembled WGS sequence"/>
</dbReference>
<organism evidence="2 3">
    <name type="scientific">Nocardia terrae</name>
    <dbReference type="NCBI Taxonomy" id="2675851"/>
    <lineage>
        <taxon>Bacteria</taxon>
        <taxon>Bacillati</taxon>
        <taxon>Actinomycetota</taxon>
        <taxon>Actinomycetes</taxon>
        <taxon>Mycobacteriales</taxon>
        <taxon>Nocardiaceae</taxon>
        <taxon>Nocardia</taxon>
    </lineage>
</organism>
<dbReference type="RefSeq" id="WP_157391960.1">
    <property type="nucleotide sequence ID" value="NZ_WRPP01000009.1"/>
</dbReference>
<accession>A0A7K1V7B1</accession>
<name>A0A7K1V7B1_9NOCA</name>
<comment type="caution">
    <text evidence="2">The sequence shown here is derived from an EMBL/GenBank/DDBJ whole genome shotgun (WGS) entry which is preliminary data.</text>
</comment>
<dbReference type="AlphaFoldDB" id="A0A7K1V7B1"/>
<feature type="region of interest" description="Disordered" evidence="1">
    <location>
        <begin position="1"/>
        <end position="20"/>
    </location>
</feature>